<organism evidence="4 5">
    <name type="scientific">Dipteronia sinensis</name>
    <dbReference type="NCBI Taxonomy" id="43782"/>
    <lineage>
        <taxon>Eukaryota</taxon>
        <taxon>Viridiplantae</taxon>
        <taxon>Streptophyta</taxon>
        <taxon>Embryophyta</taxon>
        <taxon>Tracheophyta</taxon>
        <taxon>Spermatophyta</taxon>
        <taxon>Magnoliopsida</taxon>
        <taxon>eudicotyledons</taxon>
        <taxon>Gunneridae</taxon>
        <taxon>Pentapetalae</taxon>
        <taxon>rosids</taxon>
        <taxon>malvids</taxon>
        <taxon>Sapindales</taxon>
        <taxon>Sapindaceae</taxon>
        <taxon>Hippocastanoideae</taxon>
        <taxon>Acereae</taxon>
        <taxon>Dipteronia</taxon>
    </lineage>
</organism>
<dbReference type="AlphaFoldDB" id="A0AAE0AIB6"/>
<feature type="region of interest" description="Disordered" evidence="1">
    <location>
        <begin position="191"/>
        <end position="367"/>
    </location>
</feature>
<dbReference type="InterPro" id="IPR001810">
    <property type="entry name" value="F-box_dom"/>
</dbReference>
<dbReference type="InterPro" id="IPR036047">
    <property type="entry name" value="F-box-like_dom_sf"/>
</dbReference>
<dbReference type="Proteomes" id="UP001281410">
    <property type="component" value="Unassembled WGS sequence"/>
</dbReference>
<dbReference type="Pfam" id="PF00646">
    <property type="entry name" value="F-box"/>
    <property type="match status" value="1"/>
</dbReference>
<protein>
    <recommendedName>
        <fullName evidence="6">F-box domain-containing protein</fullName>
    </recommendedName>
</protein>
<accession>A0AAE0AIB6</accession>
<evidence type="ECO:0000313" key="4">
    <source>
        <dbReference type="EMBL" id="KAK3218160.1"/>
    </source>
</evidence>
<feature type="compositionally biased region" description="Basic residues" evidence="1">
    <location>
        <begin position="352"/>
        <end position="367"/>
    </location>
</feature>
<evidence type="ECO:0000259" key="3">
    <source>
        <dbReference type="Pfam" id="PF03478"/>
    </source>
</evidence>
<dbReference type="SUPFAM" id="SSF81383">
    <property type="entry name" value="F-box domain"/>
    <property type="match status" value="1"/>
</dbReference>
<feature type="compositionally biased region" description="Basic residues" evidence="1">
    <location>
        <begin position="285"/>
        <end position="306"/>
    </location>
</feature>
<comment type="caution">
    <text evidence="4">The sequence shown here is derived from an EMBL/GenBank/DDBJ whole genome shotgun (WGS) entry which is preliminary data.</text>
</comment>
<proteinExistence type="predicted"/>
<dbReference type="Pfam" id="PF03478">
    <property type="entry name" value="Beta-prop_KIB1-4"/>
    <property type="match status" value="1"/>
</dbReference>
<dbReference type="Gene3D" id="1.20.1280.50">
    <property type="match status" value="1"/>
</dbReference>
<name>A0AAE0AIB6_9ROSI</name>
<sequence length="367" mass="42693">MQILLYKLIWIHSNTINSIPNLTVLHCPAYNYYTGHVQELCIELVMDMRRVKQHKDQVRDWSSLPGGLVEKISDNLCLYDYLCFSNVCKSWRSYQEETLQLHCNRSSGFPCLVMSKETESETACCISLLEKNKLLQLEMPTSSGGLFLGCIKDWLIIVKPFIKFSITRMLLLNPFTGSKVDLPNTFSVNSKVVFSGDPEEEEDEKEEGGGDRSEEQHEKEEEVEGDLKLMSLLRQRRRRSDEGAATKKKTSSGSDEEKDEQRRRRRPVPAAKKKSSSGEEEEQLRRRRAAPAKKKIRRRRRKRRRRTSAEEEQSDEEEVQLRRRRRPAPAKKNSSYGEEEEEDQTKNEKEKKKICRRSTTAKKKIGT</sequence>
<feature type="compositionally biased region" description="Basic and acidic residues" evidence="1">
    <location>
        <begin position="207"/>
        <end position="220"/>
    </location>
</feature>
<evidence type="ECO:0000256" key="1">
    <source>
        <dbReference type="SAM" id="MobiDB-lite"/>
    </source>
</evidence>
<reference evidence="4" key="1">
    <citation type="journal article" date="2023" name="Plant J.">
        <title>Genome sequences and population genomics provide insights into the demographic history, inbreeding, and mutation load of two 'living fossil' tree species of Dipteronia.</title>
        <authorList>
            <person name="Feng Y."/>
            <person name="Comes H.P."/>
            <person name="Chen J."/>
            <person name="Zhu S."/>
            <person name="Lu R."/>
            <person name="Zhang X."/>
            <person name="Li P."/>
            <person name="Qiu J."/>
            <person name="Olsen K.M."/>
            <person name="Qiu Y."/>
        </authorList>
    </citation>
    <scope>NUCLEOTIDE SEQUENCE</scope>
    <source>
        <strain evidence="4">NBL</strain>
    </source>
</reference>
<dbReference type="PANTHER" id="PTHR45463:SF8">
    <property type="entry name" value="OS09G0392200 PROTEIN"/>
    <property type="match status" value="1"/>
</dbReference>
<evidence type="ECO:0000313" key="5">
    <source>
        <dbReference type="Proteomes" id="UP001281410"/>
    </source>
</evidence>
<keyword evidence="5" id="KW-1185">Reference proteome</keyword>
<evidence type="ECO:0008006" key="6">
    <source>
        <dbReference type="Google" id="ProtNLM"/>
    </source>
</evidence>
<feature type="domain" description="KIB1-4 beta-propeller" evidence="3">
    <location>
        <begin position="129"/>
        <end position="202"/>
    </location>
</feature>
<feature type="domain" description="F-box" evidence="2">
    <location>
        <begin position="61"/>
        <end position="93"/>
    </location>
</feature>
<feature type="compositionally biased region" description="Acidic residues" evidence="1">
    <location>
        <begin position="197"/>
        <end position="206"/>
    </location>
</feature>
<dbReference type="InterPro" id="IPR005174">
    <property type="entry name" value="KIB1-4_b-propeller"/>
</dbReference>
<feature type="compositionally biased region" description="Basic residues" evidence="1">
    <location>
        <begin position="263"/>
        <end position="275"/>
    </location>
</feature>
<dbReference type="PANTHER" id="PTHR45463">
    <property type="entry name" value="OS09G0392200 PROTEIN"/>
    <property type="match status" value="1"/>
</dbReference>
<dbReference type="EMBL" id="JANJYJ010000004">
    <property type="protein sequence ID" value="KAK3218160.1"/>
    <property type="molecule type" value="Genomic_DNA"/>
</dbReference>
<gene>
    <name evidence="4" type="ORF">Dsin_012130</name>
</gene>
<evidence type="ECO:0000259" key="2">
    <source>
        <dbReference type="Pfam" id="PF00646"/>
    </source>
</evidence>